<dbReference type="InterPro" id="IPR040210">
    <property type="entry name" value="Cep85/Cep85L"/>
</dbReference>
<dbReference type="Pfam" id="PF24555">
    <property type="entry name" value="CC4_CEP85"/>
    <property type="match status" value="1"/>
</dbReference>
<feature type="region of interest" description="Disordered" evidence="2">
    <location>
        <begin position="607"/>
        <end position="630"/>
    </location>
</feature>
<feature type="coiled-coil region" evidence="1">
    <location>
        <begin position="454"/>
        <end position="516"/>
    </location>
</feature>
<keyword evidence="1" id="KW-0175">Coiled coil</keyword>
<feature type="non-terminal residue" evidence="4">
    <location>
        <position position="1"/>
    </location>
</feature>
<comment type="caution">
    <text evidence="4">The sequence shown here is derived from an EMBL/GenBank/DDBJ whole genome shotgun (WGS) entry which is preliminary data.</text>
</comment>
<proteinExistence type="predicted"/>
<accession>A0A401NQW0</accession>
<keyword evidence="5" id="KW-1185">Reference proteome</keyword>
<name>A0A401NQW0_SCYTO</name>
<evidence type="ECO:0000313" key="5">
    <source>
        <dbReference type="Proteomes" id="UP000288216"/>
    </source>
</evidence>
<dbReference type="PANTHER" id="PTHR31075">
    <property type="entry name" value="CENTROSOMAL PROTEIN OF 85 KDA"/>
    <property type="match status" value="1"/>
</dbReference>
<gene>
    <name evidence="4" type="ORF">scyTo_0009633</name>
</gene>
<dbReference type="PANTHER" id="PTHR31075:SF2">
    <property type="entry name" value="CENTROSOMAL PROTEIN OF 85 KDA-LIKE"/>
    <property type="match status" value="1"/>
</dbReference>
<reference evidence="4 5" key="1">
    <citation type="journal article" date="2018" name="Nat. Ecol. Evol.">
        <title>Shark genomes provide insights into elasmobranch evolution and the origin of vertebrates.</title>
        <authorList>
            <person name="Hara Y"/>
            <person name="Yamaguchi K"/>
            <person name="Onimaru K"/>
            <person name="Kadota M"/>
            <person name="Koyanagi M"/>
            <person name="Keeley SD"/>
            <person name="Tatsumi K"/>
            <person name="Tanaka K"/>
            <person name="Motone F"/>
            <person name="Kageyama Y"/>
            <person name="Nozu R"/>
            <person name="Adachi N"/>
            <person name="Nishimura O"/>
            <person name="Nakagawa R"/>
            <person name="Tanegashima C"/>
            <person name="Kiyatake I"/>
            <person name="Matsumoto R"/>
            <person name="Murakumo K"/>
            <person name="Nishida K"/>
            <person name="Terakita A"/>
            <person name="Kuratani S"/>
            <person name="Sato K"/>
            <person name="Hyodo S Kuraku.S."/>
        </authorList>
    </citation>
    <scope>NUCLEOTIDE SEQUENCE [LARGE SCALE GENOMIC DNA]</scope>
</reference>
<sequence length="729" mass="83019">RSSSSGISSFKPNRSQITIPTAHVMPSTSNSSSARPRHQDGAACANCNISLTLPGKPKNSFTPKTSLDLKDPRSIRKWSSLSKLIGAGKCNTECEATGNVDSVNNTADLSDCNVVPCTYGVNELDSFTHHSTEHLRTQDTKRWDTCTKEPTQNQSSISAGQYKFENFYKGAGDSSFQTSNDQLDLTFSALHVTKPTSAEWDASGQRHSFMSMGHQPVGGAAAPSSLRTQLWLSDQMQANSLDFKPSEKSCACQCKQQLQQESEHIEMLDKSPLQVSMVYPTRLSQETSEKDSQLKMKESLLRKKDIVIASQERQIFHLQQKIQENEHRAQKALLERFDPAFVMKTQQHESPCQNMRHAYLTETSKVVNCGKTDLQQKLSAAELEIVHLNECLRKNTHKYMEEIKKMEEKVKAREKYIGSLKKKLQKESEQSHDRQQRIETLEKYLADLPTLDDFQSQSQQLTTLEEKNEKFQDMFKDLEKKLGENQIICREKEALLESQKKREKELVATVQSLQQKVEKCLEDGIRLPMLDMKQLQCENDYLRKKCDHASKVIEDQKQQIEKCNLEKQALEERLTQEKSASQTFRKELGDTQKNLQLLKELMEDFSSKNQKVSENDEQLQETEEPKQCSAEETPAIQKLLKEISSCLHDLRELCNILTQRAQGKEPNLSLLLGLQSLHCSGDEGENYQSGETLSKKLTDVCQLRKDIDELRTIISDRYAQDMGDNCITQ</sequence>
<feature type="compositionally biased region" description="Polar residues" evidence="2">
    <location>
        <begin position="1"/>
        <end position="19"/>
    </location>
</feature>
<evidence type="ECO:0000259" key="3">
    <source>
        <dbReference type="Pfam" id="PF24555"/>
    </source>
</evidence>
<feature type="region of interest" description="Disordered" evidence="2">
    <location>
        <begin position="1"/>
        <end position="40"/>
    </location>
</feature>
<dbReference type="InterPro" id="IPR058190">
    <property type="entry name" value="CC4_CEP85"/>
</dbReference>
<protein>
    <recommendedName>
        <fullName evidence="3">Centrosomal protein of 85 kDa-like CC4 coiled-coil domain-containing protein</fullName>
    </recommendedName>
</protein>
<dbReference type="Proteomes" id="UP000288216">
    <property type="component" value="Unassembled WGS sequence"/>
</dbReference>
<evidence type="ECO:0000256" key="1">
    <source>
        <dbReference type="SAM" id="Coils"/>
    </source>
</evidence>
<organism evidence="4 5">
    <name type="scientific">Scyliorhinus torazame</name>
    <name type="common">Cloudy catshark</name>
    <name type="synonym">Catulus torazame</name>
    <dbReference type="NCBI Taxonomy" id="75743"/>
    <lineage>
        <taxon>Eukaryota</taxon>
        <taxon>Metazoa</taxon>
        <taxon>Chordata</taxon>
        <taxon>Craniata</taxon>
        <taxon>Vertebrata</taxon>
        <taxon>Chondrichthyes</taxon>
        <taxon>Elasmobranchii</taxon>
        <taxon>Galeomorphii</taxon>
        <taxon>Galeoidea</taxon>
        <taxon>Carcharhiniformes</taxon>
        <taxon>Scyliorhinidae</taxon>
        <taxon>Scyliorhinus</taxon>
    </lineage>
</organism>
<evidence type="ECO:0000256" key="2">
    <source>
        <dbReference type="SAM" id="MobiDB-lite"/>
    </source>
</evidence>
<dbReference type="GO" id="GO:0005813">
    <property type="term" value="C:centrosome"/>
    <property type="evidence" value="ECO:0007669"/>
    <property type="project" value="TreeGrafter"/>
</dbReference>
<dbReference type="AlphaFoldDB" id="A0A401NQW0"/>
<feature type="domain" description="Centrosomal protein of 85 kDa-like CC4 coiled-coil" evidence="3">
    <location>
        <begin position="536"/>
        <end position="620"/>
    </location>
</feature>
<dbReference type="EMBL" id="BFAA01003990">
    <property type="protein sequence ID" value="GCB63237.1"/>
    <property type="molecule type" value="Genomic_DNA"/>
</dbReference>
<dbReference type="OrthoDB" id="5972981at2759"/>
<dbReference type="STRING" id="75743.A0A401NQW0"/>
<evidence type="ECO:0000313" key="4">
    <source>
        <dbReference type="EMBL" id="GCB63237.1"/>
    </source>
</evidence>
<dbReference type="OMA" id="ACANCNI"/>